<keyword evidence="4" id="KW-1185">Reference proteome</keyword>
<gene>
    <name evidence="3" type="ORF">BG60_08210</name>
</gene>
<keyword evidence="2" id="KW-0472">Membrane</keyword>
<name>A0A656QH88_9BURK</name>
<feature type="region of interest" description="Disordered" evidence="1">
    <location>
        <begin position="282"/>
        <end position="305"/>
    </location>
</feature>
<dbReference type="OrthoDB" id="8970698at2"/>
<feature type="transmembrane region" description="Helical" evidence="2">
    <location>
        <begin position="68"/>
        <end position="89"/>
    </location>
</feature>
<protein>
    <submittedName>
        <fullName evidence="3">Uncharacterized protein</fullName>
    </submittedName>
</protein>
<organism evidence="3 4">
    <name type="scientific">Caballeronia zhejiangensis</name>
    <dbReference type="NCBI Taxonomy" id="871203"/>
    <lineage>
        <taxon>Bacteria</taxon>
        <taxon>Pseudomonadati</taxon>
        <taxon>Pseudomonadota</taxon>
        <taxon>Betaproteobacteria</taxon>
        <taxon>Burkholderiales</taxon>
        <taxon>Burkholderiaceae</taxon>
        <taxon>Caballeronia</taxon>
    </lineage>
</organism>
<evidence type="ECO:0000313" key="3">
    <source>
        <dbReference type="EMBL" id="KDR29295.1"/>
    </source>
</evidence>
<dbReference type="AlphaFoldDB" id="A0A656QH88"/>
<dbReference type="PROSITE" id="PS51257">
    <property type="entry name" value="PROKAR_LIPOPROTEIN"/>
    <property type="match status" value="1"/>
</dbReference>
<evidence type="ECO:0000256" key="2">
    <source>
        <dbReference type="SAM" id="Phobius"/>
    </source>
</evidence>
<sequence length="351" mass="36718">MIRRLALVLAITATGTAACMSVLASWHRGGSVPERLVWVATGLVLVTSAHLLPALLRRTSLLVRVTGSVLWGACLATACIGHAVFFVTAQQHAGELRASAVHAASGPTSGRSLTTVMAERATATAQLPAANARYCTGNCVTLDARRVTLGARVDALNAEADDIRRQQIANDRVPTRRDSLRADPVASRLAALLDVPVARIDLLFGSLFAAVLEGVACLLWQVALGASLLPVVMEAAMPVVATVTDSAGAKQSMPNAVADATHASHSVVAPIRTSHADGAVSRESSISSLAPQDHQQSSPSASDPIDHHLTQLARDITDGLLRPTVADIRRHLGCSQAKAVTLRRALVELIA</sequence>
<proteinExistence type="predicted"/>
<reference evidence="3 4" key="1">
    <citation type="submission" date="2014-03" db="EMBL/GenBank/DDBJ databases">
        <title>Draft Genome Sequences of Four Burkholderia Strains.</title>
        <authorList>
            <person name="Liu X.Y."/>
            <person name="Li C.X."/>
            <person name="Xu J.H."/>
        </authorList>
    </citation>
    <scope>NUCLEOTIDE SEQUENCE [LARGE SCALE GENOMIC DNA]</scope>
    <source>
        <strain evidence="3 4">OP-1</strain>
    </source>
</reference>
<dbReference type="RefSeq" id="WP_008352266.1">
    <property type="nucleotide sequence ID" value="NZ_CP084283.1"/>
</dbReference>
<feature type="transmembrane region" description="Helical" evidence="2">
    <location>
        <begin position="36"/>
        <end position="56"/>
    </location>
</feature>
<evidence type="ECO:0000313" key="4">
    <source>
        <dbReference type="Proteomes" id="UP000027451"/>
    </source>
</evidence>
<evidence type="ECO:0000256" key="1">
    <source>
        <dbReference type="SAM" id="MobiDB-lite"/>
    </source>
</evidence>
<comment type="caution">
    <text evidence="3">The sequence shown here is derived from an EMBL/GenBank/DDBJ whole genome shotgun (WGS) entry which is preliminary data.</text>
</comment>
<feature type="compositionally biased region" description="Polar residues" evidence="1">
    <location>
        <begin position="282"/>
        <end position="301"/>
    </location>
</feature>
<accession>A0A656QH88</accession>
<keyword evidence="2" id="KW-0812">Transmembrane</keyword>
<keyword evidence="2" id="KW-1133">Transmembrane helix</keyword>
<dbReference type="Proteomes" id="UP000027451">
    <property type="component" value="Unassembled WGS sequence"/>
</dbReference>
<dbReference type="EMBL" id="JFHD01000014">
    <property type="protein sequence ID" value="KDR29295.1"/>
    <property type="molecule type" value="Genomic_DNA"/>
</dbReference>